<evidence type="ECO:0000256" key="1">
    <source>
        <dbReference type="SAM" id="MobiDB-lite"/>
    </source>
</evidence>
<reference evidence="2" key="1">
    <citation type="journal article" date="2015" name="Proc. Natl. Acad. Sci. U.S.A.">
        <title>Bacterial clade with the ribosomal RNA operon on a small plasmid rather than the chromosome.</title>
        <authorList>
            <person name="Anda M."/>
            <person name="Ohtsubo Y."/>
            <person name="Okubo T."/>
            <person name="Sugawara M."/>
            <person name="Nagata Y."/>
            <person name="Tsuda M."/>
            <person name="Minamisawa K."/>
            <person name="Mitsui H."/>
        </authorList>
    </citation>
    <scope>NUCLEOTIDE SEQUENCE</scope>
    <source>
        <strain evidence="2">DSM 14790</strain>
    </source>
</reference>
<protein>
    <submittedName>
        <fullName evidence="2">Uncharacterized protein</fullName>
    </submittedName>
</protein>
<evidence type="ECO:0000313" key="2">
    <source>
        <dbReference type="EMBL" id="BAT26800.1"/>
    </source>
</evidence>
<organism evidence="2">
    <name type="scientific">Aurantimonas coralicida</name>
    <dbReference type="NCBI Taxonomy" id="182270"/>
    <lineage>
        <taxon>Bacteria</taxon>
        <taxon>Pseudomonadati</taxon>
        <taxon>Pseudomonadota</taxon>
        <taxon>Alphaproteobacteria</taxon>
        <taxon>Hyphomicrobiales</taxon>
        <taxon>Aurantimonadaceae</taxon>
        <taxon>Aurantimonas</taxon>
    </lineage>
</organism>
<proteinExistence type="predicted"/>
<feature type="region of interest" description="Disordered" evidence="1">
    <location>
        <begin position="34"/>
        <end position="56"/>
    </location>
</feature>
<accession>A0A0P0YZ63</accession>
<dbReference type="EMBL" id="LC066373">
    <property type="protein sequence ID" value="BAT26800.1"/>
    <property type="molecule type" value="Genomic_DNA"/>
</dbReference>
<name>A0A0P0YZ63_9HYPH</name>
<sequence>MTAEIVHDDDVAGLEDRRQDLLDIGPEANAVDRSVEDARGGKAVAAQGADKGQSSPVAMWRKTTQALALRAPAAQRRHVGLDPGLINEDQPLWIDPGLPRSPAPPSAGDVDACLLQGVNSLWNGSPLSLGA</sequence>
<dbReference type="AlphaFoldDB" id="A0A0P0YZ63"/>